<evidence type="ECO:0000313" key="1">
    <source>
        <dbReference type="EMBL" id="PPQ67737.1"/>
    </source>
</evidence>
<gene>
    <name evidence="1" type="ORF">CVT25_009343</name>
</gene>
<reference evidence="1 2" key="1">
    <citation type="journal article" date="2018" name="Evol. Lett.">
        <title>Horizontal gene cluster transfer increased hallucinogenic mushroom diversity.</title>
        <authorList>
            <person name="Reynolds H.T."/>
            <person name="Vijayakumar V."/>
            <person name="Gluck-Thaler E."/>
            <person name="Korotkin H.B."/>
            <person name="Matheny P.B."/>
            <person name="Slot J.C."/>
        </authorList>
    </citation>
    <scope>NUCLEOTIDE SEQUENCE [LARGE SCALE GENOMIC DNA]</scope>
    <source>
        <strain evidence="1 2">2631</strain>
    </source>
</reference>
<dbReference type="Proteomes" id="UP000283269">
    <property type="component" value="Unassembled WGS sequence"/>
</dbReference>
<name>A0A409VNC0_PSICY</name>
<sequence>MQMPWMIEKVMRRIRVSALRALAPFAWVAITACDLTRKRTRLSRALPLCVSLTPKPIILCVKTLLTPRAFTFELFGAAGEEGSGHDHGV</sequence>
<protein>
    <submittedName>
        <fullName evidence="1">Uncharacterized protein</fullName>
    </submittedName>
</protein>
<dbReference type="InParanoid" id="A0A409VNC0"/>
<dbReference type="EMBL" id="NHYD01003970">
    <property type="protein sequence ID" value="PPQ67737.1"/>
    <property type="molecule type" value="Genomic_DNA"/>
</dbReference>
<keyword evidence="2" id="KW-1185">Reference proteome</keyword>
<evidence type="ECO:0000313" key="2">
    <source>
        <dbReference type="Proteomes" id="UP000283269"/>
    </source>
</evidence>
<proteinExistence type="predicted"/>
<dbReference type="AlphaFoldDB" id="A0A409VNC0"/>
<comment type="caution">
    <text evidence="1">The sequence shown here is derived from an EMBL/GenBank/DDBJ whole genome shotgun (WGS) entry which is preliminary data.</text>
</comment>
<accession>A0A409VNC0</accession>
<organism evidence="1 2">
    <name type="scientific">Psilocybe cyanescens</name>
    <dbReference type="NCBI Taxonomy" id="93625"/>
    <lineage>
        <taxon>Eukaryota</taxon>
        <taxon>Fungi</taxon>
        <taxon>Dikarya</taxon>
        <taxon>Basidiomycota</taxon>
        <taxon>Agaricomycotina</taxon>
        <taxon>Agaricomycetes</taxon>
        <taxon>Agaricomycetidae</taxon>
        <taxon>Agaricales</taxon>
        <taxon>Agaricineae</taxon>
        <taxon>Strophariaceae</taxon>
        <taxon>Psilocybe</taxon>
    </lineage>
</organism>